<protein>
    <submittedName>
        <fullName evidence="3">CBN-CLEC-222 protein</fullName>
    </submittedName>
</protein>
<dbReference type="Gene3D" id="3.10.100.10">
    <property type="entry name" value="Mannose-Binding Protein A, subunit A"/>
    <property type="match status" value="1"/>
</dbReference>
<dbReference type="OrthoDB" id="5834697at2759"/>
<dbReference type="HOGENOM" id="CLU_1103606_0_0_1"/>
<dbReference type="InterPro" id="IPR016187">
    <property type="entry name" value="CTDL_fold"/>
</dbReference>
<dbReference type="eggNOG" id="ENOG502TFHN">
    <property type="taxonomic scope" value="Eukaryota"/>
</dbReference>
<gene>
    <name evidence="3" type="primary">Cbn-clec-222</name>
    <name evidence="3" type="ORF">CAEBREN_07217</name>
</gene>
<feature type="signal peptide" evidence="2">
    <location>
        <begin position="1"/>
        <end position="18"/>
    </location>
</feature>
<dbReference type="Proteomes" id="UP000008068">
    <property type="component" value="Unassembled WGS sequence"/>
</dbReference>
<feature type="chain" id="PRO_5003404440" evidence="2">
    <location>
        <begin position="19"/>
        <end position="252"/>
    </location>
</feature>
<evidence type="ECO:0000256" key="2">
    <source>
        <dbReference type="SAM" id="SignalP"/>
    </source>
</evidence>
<dbReference type="InterPro" id="IPR016186">
    <property type="entry name" value="C-type_lectin-like/link_sf"/>
</dbReference>
<keyword evidence="4" id="KW-1185">Reference proteome</keyword>
<sequence length="252" mass="27365">MIQKLLLILALSSAFVGANYRNGPHAPSDNIVYYPDNLEPEIRYIRGPPGKPGPPGNAGKQGAAGGAGPTGPPGSSSCLYKCPNGYYSTSRNYGGKENVWCIKMKSTTTKYTANLFGNLDIECKKLGAVLTGFQNHTEYMAAYNTFKSSFPWISNAQPMVIIGARRKDQCKTITSTCSAVKGNQWTDGVSSGSKLFEQSGFFAPNQPNPENGKKMCFGVWTKDNKLYSYKCSESDNRPAKLFMCGKPAPCVF</sequence>
<reference evidence="4" key="1">
    <citation type="submission" date="2011-07" db="EMBL/GenBank/DDBJ databases">
        <authorList>
            <consortium name="Caenorhabditis brenneri Sequencing and Analysis Consortium"/>
            <person name="Wilson R.K."/>
        </authorList>
    </citation>
    <scope>NUCLEOTIDE SEQUENCE [LARGE SCALE GENOMIC DNA]</scope>
    <source>
        <strain evidence="4">PB2801</strain>
    </source>
</reference>
<dbReference type="PANTHER" id="PTHR23124:SF135">
    <property type="entry name" value="C-TYPE LECTIN"/>
    <property type="match status" value="1"/>
</dbReference>
<dbReference type="InParanoid" id="G0N8M7"/>
<accession>G0N8M7</accession>
<evidence type="ECO:0000256" key="1">
    <source>
        <dbReference type="SAM" id="MobiDB-lite"/>
    </source>
</evidence>
<dbReference type="OMA" id="PAKLFMC"/>
<dbReference type="EMBL" id="GL379850">
    <property type="protein sequence ID" value="EGT55335.1"/>
    <property type="molecule type" value="Genomic_DNA"/>
</dbReference>
<name>G0N8M7_CAEBE</name>
<evidence type="ECO:0000313" key="3">
    <source>
        <dbReference type="EMBL" id="EGT55335.1"/>
    </source>
</evidence>
<feature type="region of interest" description="Disordered" evidence="1">
    <location>
        <begin position="44"/>
        <end position="70"/>
    </location>
</feature>
<proteinExistence type="predicted"/>
<dbReference type="FunCoup" id="G0N8M7">
    <property type="interactions" value="1049"/>
</dbReference>
<keyword evidence="2" id="KW-0732">Signal</keyword>
<dbReference type="STRING" id="135651.G0N8M7"/>
<dbReference type="AlphaFoldDB" id="G0N8M7"/>
<dbReference type="Gene3D" id="1.20.5.320">
    <property type="entry name" value="6-Phosphogluconate Dehydrogenase, domain 3"/>
    <property type="match status" value="1"/>
</dbReference>
<organism evidence="4">
    <name type="scientific">Caenorhabditis brenneri</name>
    <name type="common">Nematode worm</name>
    <dbReference type="NCBI Taxonomy" id="135651"/>
    <lineage>
        <taxon>Eukaryota</taxon>
        <taxon>Metazoa</taxon>
        <taxon>Ecdysozoa</taxon>
        <taxon>Nematoda</taxon>
        <taxon>Chromadorea</taxon>
        <taxon>Rhabditida</taxon>
        <taxon>Rhabditina</taxon>
        <taxon>Rhabditomorpha</taxon>
        <taxon>Rhabditoidea</taxon>
        <taxon>Rhabditidae</taxon>
        <taxon>Peloderinae</taxon>
        <taxon>Caenorhabditis</taxon>
    </lineage>
</organism>
<evidence type="ECO:0000313" key="4">
    <source>
        <dbReference type="Proteomes" id="UP000008068"/>
    </source>
</evidence>
<dbReference type="PANTHER" id="PTHR23124">
    <property type="entry name" value="C-TYPE LECTIN DOMAIN-CONTAINING PROTEIN-RELATED-RELATED"/>
    <property type="match status" value="1"/>
</dbReference>
<dbReference type="SUPFAM" id="SSF56436">
    <property type="entry name" value="C-type lectin-like"/>
    <property type="match status" value="1"/>
</dbReference>